<organism evidence="3 4">
    <name type="scientific">Marininema halotolerans</name>
    <dbReference type="NCBI Taxonomy" id="1155944"/>
    <lineage>
        <taxon>Bacteria</taxon>
        <taxon>Bacillati</taxon>
        <taxon>Bacillota</taxon>
        <taxon>Bacilli</taxon>
        <taxon>Bacillales</taxon>
        <taxon>Thermoactinomycetaceae</taxon>
        <taxon>Marininema</taxon>
    </lineage>
</organism>
<dbReference type="InterPro" id="IPR043502">
    <property type="entry name" value="DNA/RNA_pol_sf"/>
</dbReference>
<evidence type="ECO:0000313" key="3">
    <source>
        <dbReference type="EMBL" id="SFS42175.1"/>
    </source>
</evidence>
<sequence>MTNRLSCPRNEINLLNIPQSYVWKAYYQAKLTKKIAVGIDGKTLRDFQSDLNSNICRLWRNLSSGNYQPPLYRRVTILKNGKSRVLGNPTVSDYLAQLAVRLYLREKLKSVFHRGLFIGEEHNYSKVVKIAVASVHRHCQMRDWVLRLDIKDFSNSINQQLLLQMTSRHVNSKWMILLNRWLNNPQIDHKGVRYHHTKGVLAGPSIHHLLTDLYLHHAFDDWMKINFAHIPFERYGDDMVCHCLSKMQAEKLFSQTRKRLSKYHLMVNSDKSKIVYCKDGKRRGNYIHTTFDYLKYRFEARRVTTRKGTKKLIFSPGRSSGTKRRRKKGSSAKRRK</sequence>
<feature type="compositionally biased region" description="Basic residues" evidence="1">
    <location>
        <begin position="321"/>
        <end position="336"/>
    </location>
</feature>
<accession>A0A1I6PQ58</accession>
<keyword evidence="3" id="KW-0808">Transferase</keyword>
<name>A0A1I6PQ58_9BACL</name>
<dbReference type="EMBL" id="FPAA01000002">
    <property type="protein sequence ID" value="SFS42175.1"/>
    <property type="molecule type" value="Genomic_DNA"/>
</dbReference>
<dbReference type="PANTHER" id="PTHR34047">
    <property type="entry name" value="NUCLEAR INTRON MATURASE 1, MITOCHONDRIAL-RELATED"/>
    <property type="match status" value="1"/>
</dbReference>
<evidence type="ECO:0000256" key="1">
    <source>
        <dbReference type="SAM" id="MobiDB-lite"/>
    </source>
</evidence>
<reference evidence="4" key="1">
    <citation type="submission" date="2016-10" db="EMBL/GenBank/DDBJ databases">
        <authorList>
            <person name="Varghese N."/>
            <person name="Submissions S."/>
        </authorList>
    </citation>
    <scope>NUCLEOTIDE SEQUENCE [LARGE SCALE GENOMIC DNA]</scope>
    <source>
        <strain evidence="4">DSM 45789</strain>
    </source>
</reference>
<dbReference type="CDD" id="cd01651">
    <property type="entry name" value="RT_G2_intron"/>
    <property type="match status" value="1"/>
</dbReference>
<protein>
    <submittedName>
        <fullName evidence="3">Group II intron reverse transcriptase/maturase</fullName>
    </submittedName>
</protein>
<gene>
    <name evidence="3" type="ORF">SAMN05444972_10254</name>
</gene>
<keyword evidence="3" id="KW-0695">RNA-directed DNA polymerase</keyword>
<proteinExistence type="predicted"/>
<keyword evidence="4" id="KW-1185">Reference proteome</keyword>
<dbReference type="PANTHER" id="PTHR34047:SF3">
    <property type="entry name" value="BLR2052 PROTEIN"/>
    <property type="match status" value="1"/>
</dbReference>
<dbReference type="RefSeq" id="WP_176391841.1">
    <property type="nucleotide sequence ID" value="NZ_FPAA01000002.1"/>
</dbReference>
<feature type="domain" description="Reverse transcriptase" evidence="2">
    <location>
        <begin position="1"/>
        <end position="298"/>
    </location>
</feature>
<dbReference type="SUPFAM" id="SSF56672">
    <property type="entry name" value="DNA/RNA polymerases"/>
    <property type="match status" value="1"/>
</dbReference>
<dbReference type="InterPro" id="IPR000477">
    <property type="entry name" value="RT_dom"/>
</dbReference>
<keyword evidence="3" id="KW-0548">Nucleotidyltransferase</keyword>
<dbReference type="Pfam" id="PF00078">
    <property type="entry name" value="RVT_1"/>
    <property type="match status" value="1"/>
</dbReference>
<evidence type="ECO:0000259" key="2">
    <source>
        <dbReference type="PROSITE" id="PS50878"/>
    </source>
</evidence>
<dbReference type="Proteomes" id="UP000198660">
    <property type="component" value="Unassembled WGS sequence"/>
</dbReference>
<dbReference type="InterPro" id="IPR051083">
    <property type="entry name" value="GrpII_Intron_Splice-Mob/Def"/>
</dbReference>
<dbReference type="GO" id="GO:0003964">
    <property type="term" value="F:RNA-directed DNA polymerase activity"/>
    <property type="evidence" value="ECO:0007669"/>
    <property type="project" value="UniProtKB-KW"/>
</dbReference>
<dbReference type="AlphaFoldDB" id="A0A1I6PQ58"/>
<dbReference type="PROSITE" id="PS50878">
    <property type="entry name" value="RT_POL"/>
    <property type="match status" value="1"/>
</dbReference>
<evidence type="ECO:0000313" key="4">
    <source>
        <dbReference type="Proteomes" id="UP000198660"/>
    </source>
</evidence>
<feature type="region of interest" description="Disordered" evidence="1">
    <location>
        <begin position="309"/>
        <end position="336"/>
    </location>
</feature>